<comment type="caution">
    <text evidence="1">The sequence shown here is derived from an EMBL/GenBank/DDBJ whole genome shotgun (WGS) entry which is preliminary data.</text>
</comment>
<name>A0A949PKU5_9HYPH</name>
<protein>
    <submittedName>
        <fullName evidence="1">Uncharacterized protein</fullName>
    </submittedName>
</protein>
<proteinExistence type="predicted"/>
<dbReference type="Proteomes" id="UP000752297">
    <property type="component" value="Unassembled WGS sequence"/>
</dbReference>
<evidence type="ECO:0000313" key="1">
    <source>
        <dbReference type="EMBL" id="MBV2142114.1"/>
    </source>
</evidence>
<dbReference type="RefSeq" id="WP_217676141.1">
    <property type="nucleotide sequence ID" value="NZ_JAHRVA010000001.1"/>
</dbReference>
<dbReference type="EMBL" id="JAHRVA010000001">
    <property type="protein sequence ID" value="MBV2142114.1"/>
    <property type="molecule type" value="Genomic_DNA"/>
</dbReference>
<reference evidence="1 2" key="1">
    <citation type="submission" date="2021-06" db="EMBL/GenBank/DDBJ databases">
        <title>Falsochrobactrum tianjin sp.nov., a new petroleum-degrading bacteria isolated from oily soils.</title>
        <authorList>
            <person name="Chen G."/>
            <person name="Chen H."/>
            <person name="Tian J."/>
            <person name="Qing J."/>
            <person name="Zhong L."/>
            <person name="Ma W."/>
            <person name="Song Y."/>
            <person name="Cui X."/>
            <person name="Yan B."/>
        </authorList>
    </citation>
    <scope>NUCLEOTIDE SEQUENCE [LARGE SCALE GENOMIC DNA]</scope>
    <source>
        <strain evidence="1 2">TDYN1</strain>
    </source>
</reference>
<keyword evidence="2" id="KW-1185">Reference proteome</keyword>
<sequence length="75" mass="8386">MRNRAFDAALDFPDLIVRHGFQSVVMARAAKPIRLIKFTNLTNAIDAEVLFKDTMYLDLQADTRSVASLSVTSRA</sequence>
<gene>
    <name evidence="1" type="ORF">KUG47_01215</name>
</gene>
<accession>A0A949PKU5</accession>
<dbReference type="AlphaFoldDB" id="A0A949PKU5"/>
<organism evidence="1 2">
    <name type="scientific">Falsochrobactrum tianjinense</name>
    <dbReference type="NCBI Taxonomy" id="2706015"/>
    <lineage>
        <taxon>Bacteria</taxon>
        <taxon>Pseudomonadati</taxon>
        <taxon>Pseudomonadota</taxon>
        <taxon>Alphaproteobacteria</taxon>
        <taxon>Hyphomicrobiales</taxon>
        <taxon>Brucellaceae</taxon>
        <taxon>Falsochrobactrum</taxon>
    </lineage>
</organism>
<evidence type="ECO:0000313" key="2">
    <source>
        <dbReference type="Proteomes" id="UP000752297"/>
    </source>
</evidence>